<dbReference type="GeneID" id="13038794"/>
<dbReference type="STRING" id="163003.CL1_0138"/>
<dbReference type="RefSeq" id="WP_014787994.1">
    <property type="nucleotide sequence ID" value="NC_018015.1"/>
</dbReference>
<accession>I3ZRL9</accession>
<dbReference type="Proteomes" id="UP000006064">
    <property type="component" value="Chromosome"/>
</dbReference>
<sequence>MRAIESLDSIKFDELLERLEDMGNKLLLVRASGEKILLHGGGRVVKKYTEPPEELRNVEIVELDKFEFLDHLQGETETRDTPTAVEFSYSLDAPSDVYLRLEEALLKAVSRAYKTLGVAIGRAELKASVRYGATGRDILLVRGNVEAFSAGEVEKTELARVLSEAISRETGFDTRVVIREFSLTRTPGKPVLKVPAPRTHVRGGRVLEVPLGGKDTAAINREKVEAEVERILREAGIGELAGKLKESGGKGVSARALEAFLLERLSGTEEVKVNWVRVSPAGNGEFKVAIGASRRSKSRSDVEIAEMMGKSIVAAEREGRARGLAFKVSSAFLVLEEDIY</sequence>
<organism evidence="1 2">
    <name type="scientific">Thermococcus cleftensis (strain DSM 27260 / KACC 17922 / CL1)</name>
    <dbReference type="NCBI Taxonomy" id="163003"/>
    <lineage>
        <taxon>Archaea</taxon>
        <taxon>Methanobacteriati</taxon>
        <taxon>Methanobacteriota</taxon>
        <taxon>Thermococci</taxon>
        <taxon>Thermococcales</taxon>
        <taxon>Thermococcaceae</taxon>
        <taxon>Thermococcus</taxon>
    </lineage>
</organism>
<dbReference type="AlphaFoldDB" id="I3ZRL9"/>
<dbReference type="KEGG" id="thm:CL1_0138"/>
<protein>
    <submittedName>
        <fullName evidence="1">Uncharacterized protein</fullName>
    </submittedName>
</protein>
<dbReference type="OrthoDB" id="98317at2157"/>
<gene>
    <name evidence="1" type="ORF">CL1_0138</name>
</gene>
<dbReference type="EMBL" id="CP003651">
    <property type="protein sequence ID" value="AFL94353.1"/>
    <property type="molecule type" value="Genomic_DNA"/>
</dbReference>
<evidence type="ECO:0000313" key="1">
    <source>
        <dbReference type="EMBL" id="AFL94353.1"/>
    </source>
</evidence>
<dbReference type="HOGENOM" id="CLU_815404_0_0_2"/>
<name>I3ZRL9_THECF</name>
<proteinExistence type="predicted"/>
<evidence type="ECO:0000313" key="2">
    <source>
        <dbReference type="Proteomes" id="UP000006064"/>
    </source>
</evidence>
<reference evidence="1 2" key="1">
    <citation type="journal article" date="2012" name="J. Bacteriol.">
        <title>Complete Genome Sequence of the Hyperthermophilic Archaeon Thermococcus sp. Strain CL1, Isolated from a Paralvinella sp. Polychaete Worm Collected from a Hydrothermal Vent.</title>
        <authorList>
            <person name="Jung J.H."/>
            <person name="Holden J.F."/>
            <person name="Seo D.H."/>
            <person name="Park K.H."/>
            <person name="Shin H."/>
            <person name="Ryu S."/>
            <person name="Lee J.H."/>
            <person name="Park C.S."/>
        </authorList>
    </citation>
    <scope>NUCLEOTIDE SEQUENCE [LARGE SCALE GENOMIC DNA]</scope>
    <source>
        <strain evidence="2">DSM 27260 / KACC 17922 / CL1</strain>
    </source>
</reference>
<keyword evidence="2" id="KW-1185">Reference proteome</keyword>